<dbReference type="PANTHER" id="PTHR40661">
    <property type="match status" value="1"/>
</dbReference>
<organism evidence="5">
    <name type="scientific">Desulfofervidus auxilii</name>
    <dbReference type="NCBI Taxonomy" id="1621989"/>
    <lineage>
        <taxon>Bacteria</taxon>
        <taxon>Pseudomonadati</taxon>
        <taxon>Thermodesulfobacteriota</taxon>
        <taxon>Candidatus Desulfofervidia</taxon>
        <taxon>Candidatus Desulfofervidales</taxon>
        <taxon>Candidatus Desulfofervidaceae</taxon>
        <taxon>Candidatus Desulfofervidus</taxon>
    </lineage>
</organism>
<accession>A0A7V0NED5</accession>
<feature type="domain" description="HTH cro/C1-type" evidence="4">
    <location>
        <begin position="13"/>
        <end position="67"/>
    </location>
</feature>
<dbReference type="Proteomes" id="UP000885706">
    <property type="component" value="Unassembled WGS sequence"/>
</dbReference>
<dbReference type="GO" id="GO:0003677">
    <property type="term" value="F:DNA binding"/>
    <property type="evidence" value="ECO:0007669"/>
    <property type="project" value="UniProtKB-KW"/>
</dbReference>
<feature type="non-terminal residue" evidence="5">
    <location>
        <position position="158"/>
    </location>
</feature>
<dbReference type="EMBL" id="DQWQ01000088">
    <property type="protein sequence ID" value="HDD35556.1"/>
    <property type="molecule type" value="Genomic_DNA"/>
</dbReference>
<keyword evidence="2" id="KW-0238">DNA-binding</keyword>
<keyword evidence="3" id="KW-0804">Transcription</keyword>
<dbReference type="Gene3D" id="1.10.260.40">
    <property type="entry name" value="lambda repressor-like DNA-binding domains"/>
    <property type="match status" value="1"/>
</dbReference>
<dbReference type="InterPro" id="IPR001387">
    <property type="entry name" value="Cro/C1-type_HTH"/>
</dbReference>
<sequence length="158" mass="18514">MKEINREEIGKRIRQLMKEKNIPVKDLASALNCHPDTIYKWGRGERLPKNINLAKIADILGVSLDYLVHGEKLHLVEEEIFPGYSEIRHLPLREKLNRILLIVARSYGLEGLMTQPEIRTAIHTEDYLKGKISDQELYQRIRKFCEDLLEKVRNIVKE</sequence>
<dbReference type="PANTHER" id="PTHR40661:SF3">
    <property type="entry name" value="FELS-1 PROPHAGE TRANSCRIPTIONAL REGULATOR"/>
    <property type="match status" value="1"/>
</dbReference>
<reference evidence="5" key="1">
    <citation type="journal article" date="2020" name="mSystems">
        <title>Genome- and Community-Level Interaction Insights into Carbon Utilization and Element Cycling Functions of Hydrothermarchaeota in Hydrothermal Sediment.</title>
        <authorList>
            <person name="Zhou Z."/>
            <person name="Liu Y."/>
            <person name="Xu W."/>
            <person name="Pan J."/>
            <person name="Luo Z.H."/>
            <person name="Li M."/>
        </authorList>
    </citation>
    <scope>NUCLEOTIDE SEQUENCE [LARGE SCALE GENOMIC DNA]</scope>
    <source>
        <strain evidence="5">HyVt-113</strain>
    </source>
</reference>
<evidence type="ECO:0000256" key="3">
    <source>
        <dbReference type="ARBA" id="ARBA00023163"/>
    </source>
</evidence>
<dbReference type="SUPFAM" id="SSF47413">
    <property type="entry name" value="lambda repressor-like DNA-binding domains"/>
    <property type="match status" value="1"/>
</dbReference>
<dbReference type="InterPro" id="IPR010982">
    <property type="entry name" value="Lambda_DNA-bd_dom_sf"/>
</dbReference>
<evidence type="ECO:0000313" key="5">
    <source>
        <dbReference type="EMBL" id="HDD35556.1"/>
    </source>
</evidence>
<gene>
    <name evidence="5" type="ORF">ENF30_02015</name>
</gene>
<evidence type="ECO:0000256" key="1">
    <source>
        <dbReference type="ARBA" id="ARBA00023015"/>
    </source>
</evidence>
<protein>
    <submittedName>
        <fullName evidence="5">XRE family transcriptional regulator</fullName>
    </submittedName>
</protein>
<keyword evidence="1" id="KW-0805">Transcription regulation</keyword>
<proteinExistence type="predicted"/>
<dbReference type="SMART" id="SM00530">
    <property type="entry name" value="HTH_XRE"/>
    <property type="match status" value="1"/>
</dbReference>
<dbReference type="AlphaFoldDB" id="A0A7V0NED5"/>
<name>A0A7V0NED5_DESA2</name>
<comment type="caution">
    <text evidence="5">The sequence shown here is derived from an EMBL/GenBank/DDBJ whole genome shotgun (WGS) entry which is preliminary data.</text>
</comment>
<dbReference type="PROSITE" id="PS50943">
    <property type="entry name" value="HTH_CROC1"/>
    <property type="match status" value="1"/>
</dbReference>
<evidence type="ECO:0000256" key="2">
    <source>
        <dbReference type="ARBA" id="ARBA00023125"/>
    </source>
</evidence>
<dbReference type="CDD" id="cd00093">
    <property type="entry name" value="HTH_XRE"/>
    <property type="match status" value="1"/>
</dbReference>
<evidence type="ECO:0000259" key="4">
    <source>
        <dbReference type="PROSITE" id="PS50943"/>
    </source>
</evidence>
<dbReference type="Pfam" id="PF01381">
    <property type="entry name" value="HTH_3"/>
    <property type="match status" value="1"/>
</dbReference>